<comment type="caution">
    <text evidence="1">The sequence shown here is derived from an EMBL/GenBank/DDBJ whole genome shotgun (WGS) entry which is preliminary data.</text>
</comment>
<dbReference type="EMBL" id="QLTT01000010">
    <property type="protein sequence ID" value="RAS61344.1"/>
    <property type="molecule type" value="Genomic_DNA"/>
</dbReference>
<reference evidence="1 2" key="1">
    <citation type="submission" date="2018-06" db="EMBL/GenBank/DDBJ databases">
        <title>Genomic Encyclopedia of Type Strains, Phase IV (KMG-IV): sequencing the most valuable type-strain genomes for metagenomic binning, comparative biology and taxonomic classification.</title>
        <authorList>
            <person name="Goeker M."/>
        </authorList>
    </citation>
    <scope>NUCLEOTIDE SEQUENCE [LARGE SCALE GENOMIC DNA]</scope>
    <source>
        <strain evidence="1 2">DSM 45479</strain>
    </source>
</reference>
<dbReference type="Proteomes" id="UP000248714">
    <property type="component" value="Unassembled WGS sequence"/>
</dbReference>
<accession>A0ABX9E2D2</accession>
<protein>
    <submittedName>
        <fullName evidence="1">Uncharacterized protein</fullName>
    </submittedName>
</protein>
<proteinExistence type="predicted"/>
<evidence type="ECO:0000313" key="2">
    <source>
        <dbReference type="Proteomes" id="UP000248714"/>
    </source>
</evidence>
<name>A0ABX9E2D2_9PSEU</name>
<gene>
    <name evidence="1" type="ORF">C8D87_110295</name>
</gene>
<sequence>MGAADSCESALTLNRRGAGVKRSTSFRNFVEGGNKKLCRNCERLGSAAASLVETTKRDDRALAPVVPHPR</sequence>
<organism evidence="1 2">
    <name type="scientific">Lentzea atacamensis</name>
    <dbReference type="NCBI Taxonomy" id="531938"/>
    <lineage>
        <taxon>Bacteria</taxon>
        <taxon>Bacillati</taxon>
        <taxon>Actinomycetota</taxon>
        <taxon>Actinomycetes</taxon>
        <taxon>Pseudonocardiales</taxon>
        <taxon>Pseudonocardiaceae</taxon>
        <taxon>Lentzea</taxon>
    </lineage>
</organism>
<keyword evidence="2" id="KW-1185">Reference proteome</keyword>
<evidence type="ECO:0000313" key="1">
    <source>
        <dbReference type="EMBL" id="RAS61344.1"/>
    </source>
</evidence>